<evidence type="ECO:0000313" key="2">
    <source>
        <dbReference type="Proteomes" id="UP000286134"/>
    </source>
</evidence>
<organism evidence="1 2">
    <name type="scientific">Erysiphe neolycopersici</name>
    <dbReference type="NCBI Taxonomy" id="212602"/>
    <lineage>
        <taxon>Eukaryota</taxon>
        <taxon>Fungi</taxon>
        <taxon>Dikarya</taxon>
        <taxon>Ascomycota</taxon>
        <taxon>Pezizomycotina</taxon>
        <taxon>Leotiomycetes</taxon>
        <taxon>Erysiphales</taxon>
        <taxon>Erysiphaceae</taxon>
        <taxon>Erysiphe</taxon>
    </lineage>
</organism>
<dbReference type="Proteomes" id="UP000286134">
    <property type="component" value="Unassembled WGS sequence"/>
</dbReference>
<name>A0A420H773_9PEZI</name>
<dbReference type="AlphaFoldDB" id="A0A420H773"/>
<proteinExistence type="predicted"/>
<dbReference type="EMBL" id="MCFK01010718">
    <property type="protein sequence ID" value="RKF53261.1"/>
    <property type="molecule type" value="Genomic_DNA"/>
</dbReference>
<comment type="caution">
    <text evidence="1">The sequence shown here is derived from an EMBL/GenBank/DDBJ whole genome shotgun (WGS) entry which is preliminary data.</text>
</comment>
<keyword evidence="2" id="KW-1185">Reference proteome</keyword>
<protein>
    <submittedName>
        <fullName evidence="1">Uncharacterized protein</fullName>
    </submittedName>
</protein>
<gene>
    <name evidence="1" type="ORF">OnM2_107018</name>
</gene>
<sequence length="113" mass="13112">MKVFETPDVPEDLFSLNEIIEILCLEGVNELPFPKYEKLETRVDEAILDLAYEDHLLKRGRAEDEKDPKNISKKWLGRSTGSFCFTVDDNCNDVVDEAHNQNECFPEYFHGRS</sequence>
<evidence type="ECO:0000313" key="1">
    <source>
        <dbReference type="EMBL" id="RKF53261.1"/>
    </source>
</evidence>
<reference evidence="1 2" key="1">
    <citation type="journal article" date="2018" name="BMC Genomics">
        <title>Comparative genome analyses reveal sequence features reflecting distinct modes of host-adaptation between dicot and monocot powdery mildew.</title>
        <authorList>
            <person name="Wu Y."/>
            <person name="Ma X."/>
            <person name="Pan Z."/>
            <person name="Kale S.D."/>
            <person name="Song Y."/>
            <person name="King H."/>
            <person name="Zhang Q."/>
            <person name="Presley C."/>
            <person name="Deng X."/>
            <person name="Wei C.I."/>
            <person name="Xiao S."/>
        </authorList>
    </citation>
    <scope>NUCLEOTIDE SEQUENCE [LARGE SCALE GENOMIC DNA]</scope>
    <source>
        <strain evidence="1">UMSG2</strain>
    </source>
</reference>
<accession>A0A420H773</accession>